<evidence type="ECO:0000313" key="4">
    <source>
        <dbReference type="Proteomes" id="UP000077852"/>
    </source>
</evidence>
<feature type="transmembrane region" description="Helical" evidence="1">
    <location>
        <begin position="336"/>
        <end position="362"/>
    </location>
</feature>
<dbReference type="Pfam" id="PF13795">
    <property type="entry name" value="HupE_UreJ_2"/>
    <property type="match status" value="1"/>
</dbReference>
<feature type="transmembrane region" description="Helical" evidence="1">
    <location>
        <begin position="371"/>
        <end position="389"/>
    </location>
</feature>
<dbReference type="EMBL" id="LVHG01000056">
    <property type="protein sequence ID" value="OAK61477.1"/>
    <property type="molecule type" value="Genomic_DNA"/>
</dbReference>
<feature type="signal peptide" evidence="2">
    <location>
        <begin position="1"/>
        <end position="33"/>
    </location>
</feature>
<comment type="caution">
    <text evidence="3">The sequence shown here is derived from an EMBL/GenBank/DDBJ whole genome shotgun (WGS) entry which is preliminary data.</text>
</comment>
<keyword evidence="1" id="KW-1133">Transmembrane helix</keyword>
<name>A0AA91DLA1_VARPD</name>
<evidence type="ECO:0000313" key="3">
    <source>
        <dbReference type="EMBL" id="OAK61477.1"/>
    </source>
</evidence>
<feature type="transmembrane region" description="Helical" evidence="1">
    <location>
        <begin position="306"/>
        <end position="324"/>
    </location>
</feature>
<accession>A0AA91DLA1</accession>
<gene>
    <name evidence="3" type="ORF">A3K87_21390</name>
</gene>
<sequence>MRVSMQRLERAGLAALAMLVLVSLLLGAAPAHAHKASDAYLHLQRKGDTIDLRWDIALRDLDAMLDLDTNADRKLSWGEVRTRLPDIRAYALARLRLQQGQCVLAEAQPPAVEDRIDGAYLVLRLQAPCKAGAALDIDYRLFREVDPTHRGLLRMEAEDAASAQPTVRSLDPSAGPVSLPWPGNAGEAGAAGTDAAAQADGGFFRDGIHHILIGYDHILFLICLLLPAVLRRRADGWEPVLAWREAVWPMLGIVTMFTIAHSITLALAGLKIVTISPRIIEPGIAITIMLAAVDNIYPVLRGRRKLFSFLFGLIHGFGFAGALAELDLPLRDFVIALLQFNLGVEAGQLMVVAVVLVALLALRNWQRYPPLVLRGGSALAVLVAAIWLGERVFDVKVLPFS</sequence>
<dbReference type="Proteomes" id="UP000077852">
    <property type="component" value="Unassembled WGS sequence"/>
</dbReference>
<feature type="transmembrane region" description="Helical" evidence="1">
    <location>
        <begin position="251"/>
        <end position="273"/>
    </location>
</feature>
<organism evidence="3 4">
    <name type="scientific">Variovorax paradoxus</name>
    <dbReference type="NCBI Taxonomy" id="34073"/>
    <lineage>
        <taxon>Bacteria</taxon>
        <taxon>Pseudomonadati</taxon>
        <taxon>Pseudomonadota</taxon>
        <taxon>Betaproteobacteria</taxon>
        <taxon>Burkholderiales</taxon>
        <taxon>Comamonadaceae</taxon>
        <taxon>Variovorax</taxon>
    </lineage>
</organism>
<keyword evidence="1" id="KW-0472">Membrane</keyword>
<reference evidence="3 4" key="1">
    <citation type="submission" date="2016-03" db="EMBL/GenBank/DDBJ databases">
        <title>Genome sequence of Variovorax paradoxus KB5.</title>
        <authorList>
            <person name="Jeong H."/>
            <person name="Hong C.E."/>
            <person name="Jo S.H."/>
            <person name="Park J.M."/>
        </authorList>
    </citation>
    <scope>NUCLEOTIDE SEQUENCE [LARGE SCALE GENOMIC DNA]</scope>
    <source>
        <strain evidence="3 4">KB5</strain>
    </source>
</reference>
<dbReference type="InterPro" id="IPR032809">
    <property type="entry name" value="Put_HupE_UreJ"/>
</dbReference>
<feature type="transmembrane region" description="Helical" evidence="1">
    <location>
        <begin position="279"/>
        <end position="299"/>
    </location>
</feature>
<evidence type="ECO:0008006" key="5">
    <source>
        <dbReference type="Google" id="ProtNLM"/>
    </source>
</evidence>
<protein>
    <recommendedName>
        <fullName evidence="5">HupE/UreJ family protein</fullName>
    </recommendedName>
</protein>
<feature type="transmembrane region" description="Helical" evidence="1">
    <location>
        <begin position="212"/>
        <end position="230"/>
    </location>
</feature>
<evidence type="ECO:0000256" key="2">
    <source>
        <dbReference type="SAM" id="SignalP"/>
    </source>
</evidence>
<feature type="chain" id="PRO_5041638198" description="HupE/UreJ family protein" evidence="2">
    <location>
        <begin position="34"/>
        <end position="401"/>
    </location>
</feature>
<keyword evidence="1" id="KW-0812">Transmembrane</keyword>
<dbReference type="InterPro" id="IPR018247">
    <property type="entry name" value="EF_Hand_1_Ca_BS"/>
</dbReference>
<keyword evidence="2" id="KW-0732">Signal</keyword>
<dbReference type="AlphaFoldDB" id="A0AA91DLA1"/>
<dbReference type="PROSITE" id="PS00018">
    <property type="entry name" value="EF_HAND_1"/>
    <property type="match status" value="1"/>
</dbReference>
<proteinExistence type="predicted"/>
<evidence type="ECO:0000256" key="1">
    <source>
        <dbReference type="SAM" id="Phobius"/>
    </source>
</evidence>